<keyword evidence="1" id="KW-0472">Membrane</keyword>
<name>U6H6V8_9BETA</name>
<organism evidence="2 3">
    <name type="scientific">Caviid herpesvirus 2 str. CIDMTR</name>
    <dbReference type="NCBI Taxonomy" id="1415526"/>
    <lineage>
        <taxon>Viruses</taxon>
        <taxon>Duplodnaviria</taxon>
        <taxon>Heunggongvirae</taxon>
        <taxon>Peploviricota</taxon>
        <taxon>Herviviricetes</taxon>
        <taxon>Herpesvirales</taxon>
        <taxon>Orthoherpesviridae</taxon>
        <taxon>Betaherpesvirinae</taxon>
        <taxon>Quwivirus</taxon>
        <taxon>Quwivirus caviidbeta2</taxon>
    </lineage>
</organism>
<evidence type="ECO:0000313" key="3">
    <source>
        <dbReference type="Proteomes" id="UP000163196"/>
    </source>
</evidence>
<feature type="transmembrane region" description="Helical" evidence="1">
    <location>
        <begin position="469"/>
        <end position="494"/>
    </location>
</feature>
<evidence type="ECO:0000256" key="1">
    <source>
        <dbReference type="SAM" id="Phobius"/>
    </source>
</evidence>
<dbReference type="Proteomes" id="UP000163196">
    <property type="component" value="Genome"/>
</dbReference>
<reference evidence="2 3" key="1">
    <citation type="submission" date="2013-09" db="EMBL/GenBank/DDBJ databases">
        <authorList>
            <person name="Sundararajan A."/>
        </authorList>
    </citation>
    <scope>NUCLEOTIDE SEQUENCE [LARGE SCALE GENOMIC DNA]</scope>
    <source>
        <strain evidence="2">CIDMTR</strain>
    </source>
</reference>
<evidence type="ECO:0000313" key="2">
    <source>
        <dbReference type="EMBL" id="CDI95459.1"/>
    </source>
</evidence>
<accession>U6H6V8</accession>
<proteinExistence type="predicted"/>
<reference evidence="2 3" key="2">
    <citation type="submission" date="2013-11" db="EMBL/GenBank/DDBJ databases">
        <title>Genome sequence of a novel, newly isolated strain of guinea pig cytomegalovirus: CIDMTR strain.</title>
        <authorList>
            <person name="Schleiss M.R."/>
            <person name="Hernandez-Alvarado N."/>
            <person name="Ramaraj T."/>
            <person name="Crow J.A."/>
        </authorList>
    </citation>
    <scope>NUCLEOTIDE SEQUENCE [LARGE SCALE GENOMIC DNA]</scope>
    <source>
        <strain evidence="2">CIDMTR</strain>
    </source>
</reference>
<sequence length="505" mass="56126">MLVYVSIHVLLIYYVCTSATAATDNNNVDKLYLQSGDRVTLSCASFNLSSTITIRSRLCIFGDEYAVSRSQDSGSISNRTLLSRLNATFMERIYSTNYRIEIRFTFQTTLTGIYECIVGSQLRNSSWLTPIDIVEASSVVYNDTVWINCTITSGAFSGYMFLHNETGPIQLSRQRVTVCSQGDSVSYMYNSTSFPGKRLGCVFHPTQCAPLTMDHSHLYLESSEIKSSIQYSANEFIISCSQLSNNGAPSMIYWDLKPCIHDLFRSGRRDVCDARQLYNIGKPENGSMLYTVSGYSISTSISPQFVGHPTILSSTTLKHTMNIGAYGTYFCGICYIGTCHTRHITLLPMITVRVERLPDDRRVNCSIYPVTLNMVTTESNHQLHITQKPPGLGDDFQTYTNSTLTSTSRLHPKTNATDIICVVTIGTCNLTRRAPKFSLGPLVTNTPKNVMSITIPSVHNGPSQSTSPAWLIGLLGMLVTLCITVIVCISVPMLRNTYVRLKSRH</sequence>
<dbReference type="EMBL" id="HG531783">
    <property type="protein sequence ID" value="CDI95459.1"/>
    <property type="molecule type" value="Genomic_DNA"/>
</dbReference>
<protein>
    <submittedName>
        <fullName evidence="2">Gp138.3</fullName>
    </submittedName>
</protein>
<keyword evidence="1" id="KW-1133">Transmembrane helix</keyword>
<keyword evidence="1" id="KW-0812">Transmembrane</keyword>